<accession>A0A397H8V2</accession>
<evidence type="ECO:0000313" key="3">
    <source>
        <dbReference type="Proteomes" id="UP000266861"/>
    </source>
</evidence>
<feature type="compositionally biased region" description="Acidic residues" evidence="1">
    <location>
        <begin position="38"/>
        <end position="50"/>
    </location>
</feature>
<evidence type="ECO:0000313" key="2">
    <source>
        <dbReference type="EMBL" id="RHZ57863.1"/>
    </source>
</evidence>
<comment type="caution">
    <text evidence="2">The sequence shown here is derived from an EMBL/GenBank/DDBJ whole genome shotgun (WGS) entry which is preliminary data.</text>
</comment>
<proteinExistence type="predicted"/>
<reference evidence="2 3" key="1">
    <citation type="submission" date="2018-08" db="EMBL/GenBank/DDBJ databases">
        <title>Genome and evolution of the arbuscular mycorrhizal fungus Diversispora epigaea (formerly Glomus versiforme) and its bacterial endosymbionts.</title>
        <authorList>
            <person name="Sun X."/>
            <person name="Fei Z."/>
            <person name="Harrison M."/>
        </authorList>
    </citation>
    <scope>NUCLEOTIDE SEQUENCE [LARGE SCALE GENOMIC DNA]</scope>
    <source>
        <strain evidence="2 3">IT104</strain>
    </source>
</reference>
<sequence length="878" mass="101037">MNKGGWNISSEEEYDNDICENMDSDDIITVDSNDNDNNFDDILSSEDEDQSNNNKKLKKRIRCPGLRSQKIRYYIERTPAQVGGNCVRAKNCNGEYTDNNLCIECKQLKTNPKLVNRVSVKKLDEKNLKFTPTFYFKNDKLKKYLKNGDLSTIWNIIKKDSTNSNLWITLASKGLQGAFNKSDVFQGLCKIMCQVSERKEKGIQNLKYTDEFTNFLTVLGTISSKALELFRQNLAGRSLRNIRLLRTNSNDMLINPELCFENVARFKRFLDKINYTGPIAAMSDNTKLKSRLRYSSQLECIIGSVLSYEETKINDIPKIIQLIKDKKAIANYVRAYILQVPLQKFPPVIIALIPNNGKDSAETIANLHKKLILEIAPQLNISILSIGSDGAASEFCAQSIIMNMQTDNKIRIIDGLLNINFSCPVFSNVGPVIRIQDPKHAKKTARNVVMSGAKVLAFGKYIANFEHFLKLVNSPTSVLYKNDVIKLDRQDDGAAYRSFCYYNLAQCLNRNKIKEGYEGELVDSYLNREICPIERVRMCMMTYFFIRLWRYHIETMARKYSYFMSIQENFMAMQSFSIFNSLVESMVLLVKSHREYYTEFPLISWMHGSEACEHVFGIARQIRADFDFAEILQMVLKISQYMKSLNNNLSFEKEKSVREGYICDYNKGNLTKDILSNLTRWPSDTEIIRIFRQSRQLACELAEYLSMLMPDSLPIENLQPIVLIEETTTEPEVSFLSNIDADDGDDDNDIDLSHAIGQASEQIANMDSVCDLNGENNEYINKDIIEFQAQYIKLIDLKIRNRVSDIEYVGMDGLNCDFMIKKRENHDAYNSHSILKRLRTNISSNENIIQPNAASHIVFYFSNNEKNDQHFVSQRENR</sequence>
<gene>
    <name evidence="2" type="ORF">Glove_382g16</name>
</gene>
<feature type="region of interest" description="Disordered" evidence="1">
    <location>
        <begin position="38"/>
        <end position="57"/>
    </location>
</feature>
<dbReference type="AlphaFoldDB" id="A0A397H8V2"/>
<dbReference type="OrthoDB" id="2392346at2759"/>
<name>A0A397H8V2_9GLOM</name>
<evidence type="ECO:0000256" key="1">
    <source>
        <dbReference type="SAM" id="MobiDB-lite"/>
    </source>
</evidence>
<dbReference type="EMBL" id="PQFF01000342">
    <property type="protein sequence ID" value="RHZ57863.1"/>
    <property type="molecule type" value="Genomic_DNA"/>
</dbReference>
<organism evidence="2 3">
    <name type="scientific">Diversispora epigaea</name>
    <dbReference type="NCBI Taxonomy" id="1348612"/>
    <lineage>
        <taxon>Eukaryota</taxon>
        <taxon>Fungi</taxon>
        <taxon>Fungi incertae sedis</taxon>
        <taxon>Mucoromycota</taxon>
        <taxon>Glomeromycotina</taxon>
        <taxon>Glomeromycetes</taxon>
        <taxon>Diversisporales</taxon>
        <taxon>Diversisporaceae</taxon>
        <taxon>Diversispora</taxon>
    </lineage>
</organism>
<dbReference type="Proteomes" id="UP000266861">
    <property type="component" value="Unassembled WGS sequence"/>
</dbReference>
<dbReference type="STRING" id="1348612.A0A397H8V2"/>
<protein>
    <submittedName>
        <fullName evidence="2">Uncharacterized protein</fullName>
    </submittedName>
</protein>
<keyword evidence="3" id="KW-1185">Reference proteome</keyword>